<feature type="transmembrane region" description="Helical" evidence="1">
    <location>
        <begin position="337"/>
        <end position="354"/>
    </location>
</feature>
<evidence type="ECO:0000313" key="3">
    <source>
        <dbReference type="Proteomes" id="UP001501057"/>
    </source>
</evidence>
<keyword evidence="1" id="KW-1133">Transmembrane helix</keyword>
<name>A0ABN2K6Z7_9ACTN</name>
<proteinExistence type="predicted"/>
<protein>
    <submittedName>
        <fullName evidence="2">DUF3556 domain-containing protein</fullName>
    </submittedName>
</protein>
<keyword evidence="3" id="KW-1185">Reference proteome</keyword>
<comment type="caution">
    <text evidence="2">The sequence shown here is derived from an EMBL/GenBank/DDBJ whole genome shotgun (WGS) entry which is preliminary data.</text>
</comment>
<reference evidence="2 3" key="1">
    <citation type="journal article" date="2019" name="Int. J. Syst. Evol. Microbiol.">
        <title>The Global Catalogue of Microorganisms (GCM) 10K type strain sequencing project: providing services to taxonomists for standard genome sequencing and annotation.</title>
        <authorList>
            <consortium name="The Broad Institute Genomics Platform"/>
            <consortium name="The Broad Institute Genome Sequencing Center for Infectious Disease"/>
            <person name="Wu L."/>
            <person name="Ma J."/>
        </authorList>
    </citation>
    <scope>NUCLEOTIDE SEQUENCE [LARGE SCALE GENOMIC DNA]</scope>
    <source>
        <strain evidence="2 3">JCM 13518</strain>
    </source>
</reference>
<dbReference type="EMBL" id="BAAAME010000005">
    <property type="protein sequence ID" value="GAA1749647.1"/>
    <property type="molecule type" value="Genomic_DNA"/>
</dbReference>
<feature type="transmembrane region" description="Helical" evidence="1">
    <location>
        <begin position="144"/>
        <end position="162"/>
    </location>
</feature>
<dbReference type="Proteomes" id="UP001501057">
    <property type="component" value="Unassembled WGS sequence"/>
</dbReference>
<keyword evidence="1" id="KW-0812">Transmembrane</keyword>
<accession>A0ABN2K6Z7</accession>
<gene>
    <name evidence="2" type="ORF">GCM10009710_32030</name>
</gene>
<feature type="transmembrane region" description="Helical" evidence="1">
    <location>
        <begin position="366"/>
        <end position="385"/>
    </location>
</feature>
<keyword evidence="1" id="KW-0472">Membrane</keyword>
<dbReference type="InterPro" id="IPR021941">
    <property type="entry name" value="DUF3556_TM"/>
</dbReference>
<dbReference type="Pfam" id="PF12077">
    <property type="entry name" value="DUF3556"/>
    <property type="match status" value="1"/>
</dbReference>
<feature type="transmembrane region" description="Helical" evidence="1">
    <location>
        <begin position="44"/>
        <end position="64"/>
    </location>
</feature>
<evidence type="ECO:0000313" key="2">
    <source>
        <dbReference type="EMBL" id="GAA1749647.1"/>
    </source>
</evidence>
<feature type="transmembrane region" description="Helical" evidence="1">
    <location>
        <begin position="301"/>
        <end position="325"/>
    </location>
</feature>
<organism evidence="2 3">
    <name type="scientific">Aeromicrobium alkaliterrae</name>
    <dbReference type="NCBI Taxonomy" id="302168"/>
    <lineage>
        <taxon>Bacteria</taxon>
        <taxon>Bacillati</taxon>
        <taxon>Actinomycetota</taxon>
        <taxon>Actinomycetes</taxon>
        <taxon>Propionibacteriales</taxon>
        <taxon>Nocardioidaceae</taxon>
        <taxon>Aeromicrobium</taxon>
    </lineage>
</organism>
<dbReference type="RefSeq" id="WP_344203413.1">
    <property type="nucleotide sequence ID" value="NZ_BAAAME010000005.1"/>
</dbReference>
<evidence type="ECO:0000256" key="1">
    <source>
        <dbReference type="SAM" id="Phobius"/>
    </source>
</evidence>
<feature type="transmembrane region" description="Helical" evidence="1">
    <location>
        <begin position="211"/>
        <end position="238"/>
    </location>
</feature>
<feature type="transmembrane region" description="Helical" evidence="1">
    <location>
        <begin position="182"/>
        <end position="199"/>
    </location>
</feature>
<sequence>MGLIKPALPEVDFEQWSRKPHAQRLRPLIEHWVENGFGAPKAVYLLYAIKCGLYVLGAALVISATPGIGGLGDIGTWWDEPVVYQKLVVFTLLYEVLGFGCGWGPLTSRFWPPQGGFLYWLRPNTIRLAPWPDKVPLTRGTNRTLLDVALYVGVIASAVWLLTRPADGVAVTLEGDLGVLDPVAALPLIAFLGVLGLRDKAIFLAARGEQYWVTLFLFFLPFIDMMIGFQLVMLALWWGAATSKVNHHFPYVVAIMESNNPFNPKWFKRKLYRDAPTDLRPSWIPTTLAHVGTATEYLVPLYLVFFADGGTLTWVAITYMALFHLHILSTVPMGVPLEWNLFFLFSLFYLFGAHSDISVWDMTTPATLLVLVPLIGLPLLGNLNPRIVSFLPAMRYYAGNWATSAWFFHGDAEDRLERHLTTTSRLPKHQLAMLYDDETVALMGSKVQSWRSMHTHGRAHNGLTRRVIGDGEGWAIRDGEVVAGHALGWNFGEGHLHNWQLLAAIQERCQFEAGELRIMVLESQPIHRKTQHYEIWDAKLGLVEEGDVLVADMLTRQPWPDESEDYPVYNVRTHVSQTGEAVGLA</sequence>